<keyword evidence="1" id="KW-0812">Transmembrane</keyword>
<accession>A0A4R2NPF3</accession>
<organism evidence="2 3">
    <name type="scientific">Tenacibaculum skagerrakense</name>
    <dbReference type="NCBI Taxonomy" id="186571"/>
    <lineage>
        <taxon>Bacteria</taxon>
        <taxon>Pseudomonadati</taxon>
        <taxon>Bacteroidota</taxon>
        <taxon>Flavobacteriia</taxon>
        <taxon>Flavobacteriales</taxon>
        <taxon>Flavobacteriaceae</taxon>
        <taxon>Tenacibaculum</taxon>
    </lineage>
</organism>
<proteinExistence type="predicted"/>
<dbReference type="Proteomes" id="UP000294564">
    <property type="component" value="Unassembled WGS sequence"/>
</dbReference>
<sequence length="138" mass="15903">MNQKIRTGQIIHITQIIGFCVFNYILGDFKNLDKFKIDSSNFMFAVFPIVAYFFGIYIAKKKLETVTREQPTSEKLSTYISSFIMRWAPLEASGFLILLLKPELINLNIGVLLLLIFIRPTKENVKTTLSIKESDFNN</sequence>
<dbReference type="EMBL" id="SLXM01000008">
    <property type="protein sequence ID" value="TCP23640.1"/>
    <property type="molecule type" value="Genomic_DNA"/>
</dbReference>
<dbReference type="RefSeq" id="WP_132795454.1">
    <property type="nucleotide sequence ID" value="NZ_SLXM01000008.1"/>
</dbReference>
<keyword evidence="3" id="KW-1185">Reference proteome</keyword>
<gene>
    <name evidence="2" type="ORF">EV195_108110</name>
</gene>
<comment type="caution">
    <text evidence="2">The sequence shown here is derived from an EMBL/GenBank/DDBJ whole genome shotgun (WGS) entry which is preliminary data.</text>
</comment>
<evidence type="ECO:0000313" key="3">
    <source>
        <dbReference type="Proteomes" id="UP000294564"/>
    </source>
</evidence>
<keyword evidence="1" id="KW-1133">Transmembrane helix</keyword>
<protein>
    <submittedName>
        <fullName evidence="2">Uncharacterized protein</fullName>
    </submittedName>
</protein>
<feature type="transmembrane region" description="Helical" evidence="1">
    <location>
        <begin position="39"/>
        <end position="59"/>
    </location>
</feature>
<evidence type="ECO:0000256" key="1">
    <source>
        <dbReference type="SAM" id="Phobius"/>
    </source>
</evidence>
<reference evidence="2 3" key="1">
    <citation type="submission" date="2019-03" db="EMBL/GenBank/DDBJ databases">
        <title>Genomic Encyclopedia of Type Strains, Phase IV (KMG-IV): sequencing the most valuable type-strain genomes for metagenomic binning, comparative biology and taxonomic classification.</title>
        <authorList>
            <person name="Goeker M."/>
        </authorList>
    </citation>
    <scope>NUCLEOTIDE SEQUENCE [LARGE SCALE GENOMIC DNA]</scope>
    <source>
        <strain evidence="2 3">DSM 14836</strain>
    </source>
</reference>
<dbReference type="OrthoDB" id="1121914at2"/>
<dbReference type="AlphaFoldDB" id="A0A4R2NPF3"/>
<keyword evidence="1" id="KW-0472">Membrane</keyword>
<evidence type="ECO:0000313" key="2">
    <source>
        <dbReference type="EMBL" id="TCP23640.1"/>
    </source>
</evidence>
<feature type="transmembrane region" description="Helical" evidence="1">
    <location>
        <begin position="7"/>
        <end position="27"/>
    </location>
</feature>
<name>A0A4R2NPF3_9FLAO</name>
<feature type="transmembrane region" description="Helical" evidence="1">
    <location>
        <begin position="104"/>
        <end position="121"/>
    </location>
</feature>